<evidence type="ECO:0000256" key="6">
    <source>
        <dbReference type="ARBA" id="ARBA00023098"/>
    </source>
</evidence>
<dbReference type="EC" id="3.1.3.27" evidence="10"/>
<name>A0A9Q0D434_9POAL</name>
<dbReference type="SUPFAM" id="SSF52799">
    <property type="entry name" value="(Phosphotyrosine protein) phosphatases II"/>
    <property type="match status" value="1"/>
</dbReference>
<comment type="pathway">
    <text evidence="9">Phospholipid metabolism; phosphatidylglycerol biosynthesis; phosphatidylglycerol from CDP-diacylglycerol: step 2/2.</text>
</comment>
<dbReference type="InterPro" id="IPR000340">
    <property type="entry name" value="Dual-sp_phosphatase_cat-dom"/>
</dbReference>
<dbReference type="Pfam" id="PF00782">
    <property type="entry name" value="DSPc"/>
    <property type="match status" value="1"/>
</dbReference>
<dbReference type="AlphaFoldDB" id="A0A9Q0D434"/>
<dbReference type="InterPro" id="IPR029021">
    <property type="entry name" value="Prot-tyrosine_phosphatase-like"/>
</dbReference>
<comment type="function">
    <text evidence="12">Exhibits phosphatidylglycerophosphate phosphatase activity. Involved in root growth and columella cells organization. May possess protein phosphatase activity.</text>
</comment>
<evidence type="ECO:0000256" key="2">
    <source>
        <dbReference type="ARBA" id="ARBA00008601"/>
    </source>
</evidence>
<evidence type="ECO:0000256" key="9">
    <source>
        <dbReference type="ARBA" id="ARBA00024192"/>
    </source>
</evidence>
<dbReference type="GO" id="GO:0008962">
    <property type="term" value="F:phosphatidylglycerophosphatase activity"/>
    <property type="evidence" value="ECO:0007669"/>
    <property type="project" value="UniProtKB-EC"/>
</dbReference>
<dbReference type="Proteomes" id="UP001151287">
    <property type="component" value="Unassembled WGS sequence"/>
</dbReference>
<feature type="domain" description="Tyrosine specific protein phosphatases" evidence="14">
    <location>
        <begin position="127"/>
        <end position="195"/>
    </location>
</feature>
<evidence type="ECO:0000256" key="11">
    <source>
        <dbReference type="ARBA" id="ARBA00050944"/>
    </source>
</evidence>
<dbReference type="InterPro" id="IPR016130">
    <property type="entry name" value="Tyr_Pase_AS"/>
</dbReference>
<dbReference type="PANTHER" id="PTHR46274">
    <property type="entry name" value="PHOSPHATIDYLINOSITOL PHOSPHATASE"/>
    <property type="match status" value="1"/>
</dbReference>
<evidence type="ECO:0000256" key="3">
    <source>
        <dbReference type="ARBA" id="ARBA00022516"/>
    </source>
</evidence>
<dbReference type="CDD" id="cd14524">
    <property type="entry name" value="PTPMT1"/>
    <property type="match status" value="1"/>
</dbReference>
<sequence>MNMKITELGEDGREIESSGKEMVPVRAKKVLVLAGARLLFYPTLFYNVVRNKMQAEFRWWDEVDQYILLGAVPFPSDVPQLKLLGVRGVVTLNEPYETLVPSELYQAHEMEHLVLPTRDYLFAPSLGNICRAVDFIYWNAISGKKTYVHCKAGRGRSTTVVLCYLVKYKNMTPEEAFEHVRSIRPRVLLARSQWKAVQDFSRQIKLLSQAVDSLSDDAVLVTKEDLEGYCAASGSSYEELSIISSSVKVSHIRRPIIAMLACLFTSFRVSGTGSHLVRDPLPEVPAC</sequence>
<dbReference type="EMBL" id="JAMQYH010000001">
    <property type="protein sequence ID" value="KAJ1704750.1"/>
    <property type="molecule type" value="Genomic_DNA"/>
</dbReference>
<gene>
    <name evidence="15" type="ORF">LUZ63_004529</name>
</gene>
<keyword evidence="7" id="KW-0594">Phospholipid biosynthesis</keyword>
<evidence type="ECO:0000259" key="14">
    <source>
        <dbReference type="PROSITE" id="PS50056"/>
    </source>
</evidence>
<dbReference type="InterPro" id="IPR000387">
    <property type="entry name" value="Tyr_Pase_dom"/>
</dbReference>
<evidence type="ECO:0000313" key="16">
    <source>
        <dbReference type="Proteomes" id="UP001151287"/>
    </source>
</evidence>
<feature type="domain" description="Tyrosine-protein phosphatase" evidence="13">
    <location>
        <begin position="59"/>
        <end position="206"/>
    </location>
</feature>
<comment type="similarity">
    <text evidence="2">Belongs to the protein-tyrosine phosphatase family. Non-receptor class dual specificity subfamily.</text>
</comment>
<dbReference type="FunFam" id="3.90.190.10:FF:000051">
    <property type="entry name" value="Dual specificity phosphatase domain protein"/>
    <property type="match status" value="1"/>
</dbReference>
<dbReference type="PANTHER" id="PTHR46274:SF6">
    <property type="entry name" value="TYR_PHOSPHATASE_2 DOMAIN-CONTAINING PROTEIN"/>
    <property type="match status" value="1"/>
</dbReference>
<dbReference type="PROSITE" id="PS00383">
    <property type="entry name" value="TYR_PHOSPHATASE_1"/>
    <property type="match status" value="1"/>
</dbReference>
<keyword evidence="4" id="KW-0378">Hydrolase</keyword>
<dbReference type="GO" id="GO:0048364">
    <property type="term" value="P:root development"/>
    <property type="evidence" value="ECO:0007669"/>
    <property type="project" value="UniProtKB-ARBA"/>
</dbReference>
<evidence type="ECO:0000256" key="10">
    <source>
        <dbReference type="ARBA" id="ARBA00024224"/>
    </source>
</evidence>
<keyword evidence="8" id="KW-1208">Phospholipid metabolism</keyword>
<keyword evidence="6" id="KW-0443">Lipid metabolism</keyword>
<dbReference type="SMART" id="SM00195">
    <property type="entry name" value="DSPc"/>
    <property type="match status" value="1"/>
</dbReference>
<evidence type="ECO:0000256" key="4">
    <source>
        <dbReference type="ARBA" id="ARBA00022801"/>
    </source>
</evidence>
<evidence type="ECO:0000259" key="13">
    <source>
        <dbReference type="PROSITE" id="PS50054"/>
    </source>
</evidence>
<comment type="catalytic activity">
    <reaction evidence="11">
        <text>a 1,2-diacyl-sn-glycero-3-phospho-(1'-sn-glycero-3'-phosphate) + H2O = a 1,2-diacyl-sn-glycero-3-phospho-(1'-sn-glycerol) + phosphate</text>
        <dbReference type="Rhea" id="RHEA:33751"/>
        <dbReference type="ChEBI" id="CHEBI:15377"/>
        <dbReference type="ChEBI" id="CHEBI:43474"/>
        <dbReference type="ChEBI" id="CHEBI:60110"/>
        <dbReference type="ChEBI" id="CHEBI:64716"/>
        <dbReference type="EC" id="3.1.3.27"/>
    </reaction>
    <physiologicalReaction direction="left-to-right" evidence="11">
        <dbReference type="Rhea" id="RHEA:33752"/>
    </physiologicalReaction>
</comment>
<dbReference type="PROSITE" id="PS50054">
    <property type="entry name" value="TYR_PHOSPHATASE_DUAL"/>
    <property type="match status" value="1"/>
</dbReference>
<keyword evidence="3" id="KW-0444">Lipid biosynthesis</keyword>
<evidence type="ECO:0000256" key="1">
    <source>
        <dbReference type="ARBA" id="ARBA00005189"/>
    </source>
</evidence>
<dbReference type="PROSITE" id="PS50056">
    <property type="entry name" value="TYR_PHOSPHATASE_2"/>
    <property type="match status" value="1"/>
</dbReference>
<dbReference type="OrthoDB" id="273181at2759"/>
<proteinExistence type="inferred from homology"/>
<reference evidence="15" key="1">
    <citation type="journal article" date="2022" name="Cell">
        <title>Repeat-based holocentromeres influence genome architecture and karyotype evolution.</title>
        <authorList>
            <person name="Hofstatter P.G."/>
            <person name="Thangavel G."/>
            <person name="Lux T."/>
            <person name="Neumann P."/>
            <person name="Vondrak T."/>
            <person name="Novak P."/>
            <person name="Zhang M."/>
            <person name="Costa L."/>
            <person name="Castellani M."/>
            <person name="Scott A."/>
            <person name="Toegelov H."/>
            <person name="Fuchs J."/>
            <person name="Mata-Sucre Y."/>
            <person name="Dias Y."/>
            <person name="Vanzela A.L.L."/>
            <person name="Huettel B."/>
            <person name="Almeida C.C.S."/>
            <person name="Simkova H."/>
            <person name="Souza G."/>
            <person name="Pedrosa-Harand A."/>
            <person name="Macas J."/>
            <person name="Mayer K.F.X."/>
            <person name="Houben A."/>
            <person name="Marques A."/>
        </authorList>
    </citation>
    <scope>NUCLEOTIDE SEQUENCE</scope>
    <source>
        <strain evidence="15">RhyBre1mFocal</strain>
    </source>
</reference>
<evidence type="ECO:0000256" key="8">
    <source>
        <dbReference type="ARBA" id="ARBA00023264"/>
    </source>
</evidence>
<dbReference type="InterPro" id="IPR044596">
    <property type="entry name" value="PTPMT1-like"/>
</dbReference>
<comment type="pathway">
    <text evidence="1">Lipid metabolism.</text>
</comment>
<evidence type="ECO:0000256" key="12">
    <source>
        <dbReference type="ARBA" id="ARBA00053902"/>
    </source>
</evidence>
<dbReference type="GO" id="GO:0004721">
    <property type="term" value="F:phosphoprotein phosphatase activity"/>
    <property type="evidence" value="ECO:0007669"/>
    <property type="project" value="UniProtKB-KW"/>
</dbReference>
<comment type="caution">
    <text evidence="15">The sequence shown here is derived from an EMBL/GenBank/DDBJ whole genome shotgun (WGS) entry which is preliminary data.</text>
</comment>
<evidence type="ECO:0000313" key="15">
    <source>
        <dbReference type="EMBL" id="KAJ1704750.1"/>
    </source>
</evidence>
<dbReference type="GO" id="GO:0008654">
    <property type="term" value="P:phospholipid biosynthetic process"/>
    <property type="evidence" value="ECO:0007669"/>
    <property type="project" value="UniProtKB-KW"/>
</dbReference>
<keyword evidence="5" id="KW-0904">Protein phosphatase</keyword>
<evidence type="ECO:0000256" key="7">
    <source>
        <dbReference type="ARBA" id="ARBA00023209"/>
    </source>
</evidence>
<dbReference type="Gene3D" id="3.90.190.10">
    <property type="entry name" value="Protein tyrosine phosphatase superfamily"/>
    <property type="match status" value="1"/>
</dbReference>
<organism evidence="15 16">
    <name type="scientific">Rhynchospora breviuscula</name>
    <dbReference type="NCBI Taxonomy" id="2022672"/>
    <lineage>
        <taxon>Eukaryota</taxon>
        <taxon>Viridiplantae</taxon>
        <taxon>Streptophyta</taxon>
        <taxon>Embryophyta</taxon>
        <taxon>Tracheophyta</taxon>
        <taxon>Spermatophyta</taxon>
        <taxon>Magnoliopsida</taxon>
        <taxon>Liliopsida</taxon>
        <taxon>Poales</taxon>
        <taxon>Cyperaceae</taxon>
        <taxon>Cyperoideae</taxon>
        <taxon>Rhynchosporeae</taxon>
        <taxon>Rhynchospora</taxon>
    </lineage>
</organism>
<keyword evidence="16" id="KW-1185">Reference proteome</keyword>
<dbReference type="InterPro" id="IPR020422">
    <property type="entry name" value="TYR_PHOSPHATASE_DUAL_dom"/>
</dbReference>
<evidence type="ECO:0000256" key="5">
    <source>
        <dbReference type="ARBA" id="ARBA00022912"/>
    </source>
</evidence>
<protein>
    <recommendedName>
        <fullName evidence="10">phosphatidylglycerophosphatase</fullName>
        <ecNumber evidence="10">3.1.3.27</ecNumber>
    </recommendedName>
</protein>
<accession>A0A9Q0D434</accession>